<accession>A0A815YWT8</accession>
<comment type="caution">
    <text evidence="2">The sequence shown here is derived from an EMBL/GenBank/DDBJ whole genome shotgun (WGS) entry which is preliminary data.</text>
</comment>
<dbReference type="EMBL" id="CAJNOQ010030711">
    <property type="protein sequence ID" value="CAF1576243.1"/>
    <property type="molecule type" value="Genomic_DNA"/>
</dbReference>
<evidence type="ECO:0000313" key="4">
    <source>
        <dbReference type="Proteomes" id="UP000663829"/>
    </source>
</evidence>
<dbReference type="PANTHER" id="PTHR37984">
    <property type="entry name" value="PROTEIN CBG26694"/>
    <property type="match status" value="1"/>
</dbReference>
<evidence type="ECO:0000313" key="2">
    <source>
        <dbReference type="EMBL" id="CAF1576243.1"/>
    </source>
</evidence>
<dbReference type="Proteomes" id="UP000681722">
    <property type="component" value="Unassembled WGS sequence"/>
</dbReference>
<feature type="non-terminal residue" evidence="2">
    <location>
        <position position="1"/>
    </location>
</feature>
<dbReference type="InterPro" id="IPR012337">
    <property type="entry name" value="RNaseH-like_sf"/>
</dbReference>
<feature type="domain" description="Integrase catalytic" evidence="1">
    <location>
        <begin position="211"/>
        <end position="335"/>
    </location>
</feature>
<gene>
    <name evidence="2" type="ORF">GPM918_LOCUS40746</name>
    <name evidence="3" type="ORF">SRO942_LOCUS41722</name>
</gene>
<dbReference type="AlphaFoldDB" id="A0A815YWT8"/>
<dbReference type="InterPro" id="IPR050951">
    <property type="entry name" value="Retrovirus_Pol_polyprotein"/>
</dbReference>
<keyword evidence="4" id="KW-1185">Reference proteome</keyword>
<reference evidence="2" key="1">
    <citation type="submission" date="2021-02" db="EMBL/GenBank/DDBJ databases">
        <authorList>
            <person name="Nowell W R."/>
        </authorList>
    </citation>
    <scope>NUCLEOTIDE SEQUENCE</scope>
</reference>
<proteinExistence type="predicted"/>
<organism evidence="2 4">
    <name type="scientific">Didymodactylos carnosus</name>
    <dbReference type="NCBI Taxonomy" id="1234261"/>
    <lineage>
        <taxon>Eukaryota</taxon>
        <taxon>Metazoa</taxon>
        <taxon>Spiralia</taxon>
        <taxon>Gnathifera</taxon>
        <taxon>Rotifera</taxon>
        <taxon>Eurotatoria</taxon>
        <taxon>Bdelloidea</taxon>
        <taxon>Philodinida</taxon>
        <taxon>Philodinidae</taxon>
        <taxon>Didymodactylos</taxon>
    </lineage>
</organism>
<feature type="non-terminal residue" evidence="2">
    <location>
        <position position="458"/>
    </location>
</feature>
<protein>
    <recommendedName>
        <fullName evidence="1">Integrase catalytic domain-containing protein</fullName>
    </recommendedName>
</protein>
<dbReference type="GO" id="GO:0003676">
    <property type="term" value="F:nucleic acid binding"/>
    <property type="evidence" value="ECO:0007669"/>
    <property type="project" value="InterPro"/>
</dbReference>
<name>A0A815YWT8_9BILA</name>
<dbReference type="PANTHER" id="PTHR37984:SF5">
    <property type="entry name" value="PROTEIN NYNRIN-LIKE"/>
    <property type="match status" value="1"/>
</dbReference>
<dbReference type="SUPFAM" id="SSF53098">
    <property type="entry name" value="Ribonuclease H-like"/>
    <property type="match status" value="1"/>
</dbReference>
<dbReference type="GO" id="GO:0015074">
    <property type="term" value="P:DNA integration"/>
    <property type="evidence" value="ECO:0007669"/>
    <property type="project" value="InterPro"/>
</dbReference>
<dbReference type="OrthoDB" id="6621683at2759"/>
<dbReference type="InterPro" id="IPR001584">
    <property type="entry name" value="Integrase_cat-core"/>
</dbReference>
<evidence type="ECO:0000313" key="3">
    <source>
        <dbReference type="EMBL" id="CAF4441328.1"/>
    </source>
</evidence>
<dbReference type="Proteomes" id="UP000663829">
    <property type="component" value="Unassembled WGS sequence"/>
</dbReference>
<dbReference type="EMBL" id="CAJOBC010096598">
    <property type="protein sequence ID" value="CAF4441328.1"/>
    <property type="molecule type" value="Genomic_DNA"/>
</dbReference>
<dbReference type="PROSITE" id="PS50994">
    <property type="entry name" value="INTEGRASE"/>
    <property type="match status" value="1"/>
</dbReference>
<dbReference type="Gene3D" id="3.30.420.10">
    <property type="entry name" value="Ribonuclease H-like superfamily/Ribonuclease H"/>
    <property type="match status" value="1"/>
</dbReference>
<evidence type="ECO:0000259" key="1">
    <source>
        <dbReference type="PROSITE" id="PS50994"/>
    </source>
</evidence>
<dbReference type="InterPro" id="IPR036397">
    <property type="entry name" value="RNaseH_sf"/>
</dbReference>
<sequence length="458" mass="52179">SRDLTARNLRIYLRDRSQHTPYNLRCNARTPAMSTNSIYTDVSSLHYHVTCSILKKMTASGATTIQVNNGETLFYEEVEKYINSLSENFQKKSVIKEKVYDDIVKCLLLPKGEPSDLYSSKFIYWIKHNFILMKIVGIDIACCVKSKKPICIYEAFYNVISEGHVAVSRGGRHKTVSELNSHYSWIPRFCVEIFLKQCIPCQTRKPIKQHIVSKPIISLGVMTRLQIDLIDMRTRPDTIVPDIVYNWILNCIDHFSKFSWAFPLKNKCANDVAMKLRELFFVFGLPRLLHSDNGREFVANVIIELKKLFPDLVFVRGRPRHPQSQGCIERANGVLCDALGKWMSKTYSDVWKLVGQNGIDDEEDLPTPVAESDNEIVDNKKDDTINSANVIDSDVVKIIEKLSDDVVSVDFTITNTVDPNAPSNLNKNNLRDLIEEVELMLNGSDTDHHASSSNSRIQ</sequence>